<keyword evidence="2" id="KW-1185">Reference proteome</keyword>
<protein>
    <submittedName>
        <fullName evidence="1">Uncharacterized protein</fullName>
    </submittedName>
</protein>
<dbReference type="EMBL" id="JABFCS010000001">
    <property type="protein sequence ID" value="NNU43175.1"/>
    <property type="molecule type" value="Genomic_DNA"/>
</dbReference>
<sequence>MATSTSRAALPEFRTVIADSDDDGSGALILTAANLTDATATADGSAVTSSGGTGVGVGVAVNVATVHNEAYVGAGATVEAAGLTVEAKMAQRELEVEPALVNLVDTDAETLFIGKGHTIKTGDKVTYQNGDGNEIGGLDDGDSYYARVEDGGKVILYEGSDDEEGEARAKAGGTVGRVDLTDQGTGSGHKFEYGGLFGLIGQDEVSFDSAQRRVVDLGAGHNLRTGDAVRYDNGTGATMGGLTDGTTYYIIILDGDRAELATSREDALAGKAIKLTSNGNTTQRLFDGTHTMHAEALSGASGGDIGVAGSVAITVANLDSIAVVGFDEGTIVTATPANVTLDGGDVDIHAANRSESFVSAAPSGVTGGAGAAAWASAPPSR</sequence>
<comment type="caution">
    <text evidence="1">The sequence shown here is derived from an EMBL/GenBank/DDBJ whole genome shotgun (WGS) entry which is preliminary data.</text>
</comment>
<organism evidence="1 2">
    <name type="scientific">Ramlibacter montanisoli</name>
    <dbReference type="NCBI Taxonomy" id="2732512"/>
    <lineage>
        <taxon>Bacteria</taxon>
        <taxon>Pseudomonadati</taxon>
        <taxon>Pseudomonadota</taxon>
        <taxon>Betaproteobacteria</taxon>
        <taxon>Burkholderiales</taxon>
        <taxon>Comamonadaceae</taxon>
        <taxon>Ramlibacter</taxon>
    </lineage>
</organism>
<evidence type="ECO:0000313" key="1">
    <source>
        <dbReference type="EMBL" id="NNU43175.1"/>
    </source>
</evidence>
<dbReference type="AlphaFoldDB" id="A0A849KDX1"/>
<name>A0A849KDX1_9BURK</name>
<gene>
    <name evidence="1" type="ORF">HK415_08385</name>
</gene>
<reference evidence="1 2" key="1">
    <citation type="submission" date="2020-05" db="EMBL/GenBank/DDBJ databases">
        <authorList>
            <person name="Khan S.A."/>
            <person name="Jeon C.O."/>
            <person name="Chun B.H."/>
        </authorList>
    </citation>
    <scope>NUCLEOTIDE SEQUENCE [LARGE SCALE GENOMIC DNA]</scope>
    <source>
        <strain evidence="1 2">B156</strain>
    </source>
</reference>
<dbReference type="Proteomes" id="UP000552954">
    <property type="component" value="Unassembled WGS sequence"/>
</dbReference>
<proteinExistence type="predicted"/>
<reference evidence="1 2" key="2">
    <citation type="submission" date="2020-06" db="EMBL/GenBank/DDBJ databases">
        <title>Ramlibacter rhizophilus sp. nov., isolated from rhizosphere soil of national flower Mugunghwa from South Korea.</title>
        <authorList>
            <person name="Zheng-Fei Y."/>
            <person name="Huan T."/>
        </authorList>
    </citation>
    <scope>NUCLEOTIDE SEQUENCE [LARGE SCALE GENOMIC DNA]</scope>
    <source>
        <strain evidence="1 2">B156</strain>
    </source>
</reference>
<dbReference type="RefSeq" id="WP_171558102.1">
    <property type="nucleotide sequence ID" value="NZ_JABFCS010000001.1"/>
</dbReference>
<accession>A0A849KDX1</accession>
<evidence type="ECO:0000313" key="2">
    <source>
        <dbReference type="Proteomes" id="UP000552954"/>
    </source>
</evidence>